<sequence length="246" mass="27778">MTDPATDVAAVFALQEIWKKTKFQNKRESEFVLNEIQKRLPLIVKTDSEGIALNTRFASLANTITSQKNFQDMTKIAWRMAKSKSGQPQYKLSLLIVAMAAMITHLREKHFKNCESWFSGVFAWLGHQLTIGGKGVTGDGEGNVIERLNSFLVNEHFHLNDGDEESPGLQPILNATMTDEQSTPEPTHFLYDPQLTGHIIYRPTLQPTMQETRLHFLRTDCDLSNLDPGFNLQNPSPLQSPPKLLN</sequence>
<protein>
    <submittedName>
        <fullName evidence="1">Uncharacterized protein</fullName>
    </submittedName>
</protein>
<name>A0ABP0GCW9_CLALP</name>
<evidence type="ECO:0000313" key="1">
    <source>
        <dbReference type="EMBL" id="CAK8688469.1"/>
    </source>
</evidence>
<proteinExistence type="predicted"/>
<gene>
    <name evidence="1" type="ORF">CVLEPA_LOCUS20483</name>
</gene>
<organism evidence="1 2">
    <name type="scientific">Clavelina lepadiformis</name>
    <name type="common">Light-bulb sea squirt</name>
    <name type="synonym">Ascidia lepadiformis</name>
    <dbReference type="NCBI Taxonomy" id="159417"/>
    <lineage>
        <taxon>Eukaryota</taxon>
        <taxon>Metazoa</taxon>
        <taxon>Chordata</taxon>
        <taxon>Tunicata</taxon>
        <taxon>Ascidiacea</taxon>
        <taxon>Aplousobranchia</taxon>
        <taxon>Clavelinidae</taxon>
        <taxon>Clavelina</taxon>
    </lineage>
</organism>
<dbReference type="EMBL" id="CAWYQH010000108">
    <property type="protein sequence ID" value="CAK8688469.1"/>
    <property type="molecule type" value="Genomic_DNA"/>
</dbReference>
<keyword evidence="2" id="KW-1185">Reference proteome</keyword>
<comment type="caution">
    <text evidence="1">The sequence shown here is derived from an EMBL/GenBank/DDBJ whole genome shotgun (WGS) entry which is preliminary data.</text>
</comment>
<reference evidence="1 2" key="1">
    <citation type="submission" date="2024-02" db="EMBL/GenBank/DDBJ databases">
        <authorList>
            <person name="Daric V."/>
            <person name="Darras S."/>
        </authorList>
    </citation>
    <scope>NUCLEOTIDE SEQUENCE [LARGE SCALE GENOMIC DNA]</scope>
</reference>
<accession>A0ABP0GCW9</accession>
<dbReference type="Proteomes" id="UP001642483">
    <property type="component" value="Unassembled WGS sequence"/>
</dbReference>
<evidence type="ECO:0000313" key="2">
    <source>
        <dbReference type="Proteomes" id="UP001642483"/>
    </source>
</evidence>